<keyword evidence="9" id="KW-0539">Nucleus</keyword>
<keyword evidence="5" id="KW-0378">Hydrolase</keyword>
<evidence type="ECO:0000256" key="5">
    <source>
        <dbReference type="ARBA" id="ARBA00022801"/>
    </source>
</evidence>
<organism evidence="11 12">
    <name type="scientific">Ladona fulva</name>
    <name type="common">Scarce chaser dragonfly</name>
    <name type="synonym">Libellula fulva</name>
    <dbReference type="NCBI Taxonomy" id="123851"/>
    <lineage>
        <taxon>Eukaryota</taxon>
        <taxon>Metazoa</taxon>
        <taxon>Ecdysozoa</taxon>
        <taxon>Arthropoda</taxon>
        <taxon>Hexapoda</taxon>
        <taxon>Insecta</taxon>
        <taxon>Pterygota</taxon>
        <taxon>Palaeoptera</taxon>
        <taxon>Odonata</taxon>
        <taxon>Epiprocta</taxon>
        <taxon>Anisoptera</taxon>
        <taxon>Libelluloidea</taxon>
        <taxon>Libellulidae</taxon>
        <taxon>Ladona</taxon>
    </lineage>
</organism>
<keyword evidence="6" id="KW-0156">Chromatin regulator</keyword>
<comment type="similarity">
    <text evidence="2">Belongs to the histone deacetylase family. HD type 2 subfamily.</text>
</comment>
<evidence type="ECO:0000256" key="2">
    <source>
        <dbReference type="ARBA" id="ARBA00007738"/>
    </source>
</evidence>
<dbReference type="EMBL" id="KZ309183">
    <property type="protein sequence ID" value="KAG8237535.1"/>
    <property type="molecule type" value="Genomic_DNA"/>
</dbReference>
<evidence type="ECO:0000256" key="10">
    <source>
        <dbReference type="SAM" id="MobiDB-lite"/>
    </source>
</evidence>
<accession>A0A8K0KMG6</accession>
<keyword evidence="12" id="KW-1185">Reference proteome</keyword>
<keyword evidence="7" id="KW-0805">Transcription regulation</keyword>
<evidence type="ECO:0000256" key="6">
    <source>
        <dbReference type="ARBA" id="ARBA00022853"/>
    </source>
</evidence>
<dbReference type="Proteomes" id="UP000792457">
    <property type="component" value="Unassembled WGS sequence"/>
</dbReference>
<comment type="caution">
    <text evidence="11">The sequence shown here is derived from an EMBL/GenBank/DDBJ whole genome shotgun (WGS) entry which is preliminary data.</text>
</comment>
<evidence type="ECO:0000256" key="8">
    <source>
        <dbReference type="ARBA" id="ARBA00023163"/>
    </source>
</evidence>
<dbReference type="PANTHER" id="PTHR45364:SF11">
    <property type="entry name" value="HISTONE DEACETYLASE 9"/>
    <property type="match status" value="1"/>
</dbReference>
<comment type="subcellular location">
    <subcellularLocation>
        <location evidence="1">Nucleus</location>
    </subcellularLocation>
</comment>
<reference evidence="11" key="2">
    <citation type="submission" date="2017-10" db="EMBL/GenBank/DDBJ databases">
        <title>Ladona fulva Genome sequencing and assembly.</title>
        <authorList>
            <person name="Murali S."/>
            <person name="Richards S."/>
            <person name="Bandaranaike D."/>
            <person name="Bellair M."/>
            <person name="Blankenburg K."/>
            <person name="Chao H."/>
            <person name="Dinh H."/>
            <person name="Doddapaneni H."/>
            <person name="Dugan-Rocha S."/>
            <person name="Elkadiri S."/>
            <person name="Gnanaolivu R."/>
            <person name="Hernandez B."/>
            <person name="Skinner E."/>
            <person name="Javaid M."/>
            <person name="Lee S."/>
            <person name="Li M."/>
            <person name="Ming W."/>
            <person name="Munidasa M."/>
            <person name="Muniz J."/>
            <person name="Nguyen L."/>
            <person name="Hughes D."/>
            <person name="Osuji N."/>
            <person name="Pu L.-L."/>
            <person name="Puazo M."/>
            <person name="Qu C."/>
            <person name="Quiroz J."/>
            <person name="Raj R."/>
            <person name="Weissenberger G."/>
            <person name="Xin Y."/>
            <person name="Zou X."/>
            <person name="Han Y."/>
            <person name="Worley K."/>
            <person name="Muzny D."/>
            <person name="Gibbs R."/>
        </authorList>
    </citation>
    <scope>NUCLEOTIDE SEQUENCE</scope>
    <source>
        <strain evidence="11">Sampled in the wild</strain>
    </source>
</reference>
<dbReference type="PANTHER" id="PTHR45364">
    <property type="entry name" value="HISTONE DEACETYLASE 9-RELATED"/>
    <property type="match status" value="1"/>
</dbReference>
<dbReference type="Gene3D" id="3.40.800.20">
    <property type="entry name" value="Histone deacetylase domain"/>
    <property type="match status" value="1"/>
</dbReference>
<evidence type="ECO:0000256" key="4">
    <source>
        <dbReference type="ARBA" id="ARBA00022491"/>
    </source>
</evidence>
<keyword evidence="8" id="KW-0804">Transcription</keyword>
<proteinExistence type="inferred from homology"/>
<dbReference type="OrthoDB" id="5232919at2759"/>
<evidence type="ECO:0000256" key="3">
    <source>
        <dbReference type="ARBA" id="ARBA00012111"/>
    </source>
</evidence>
<dbReference type="SUPFAM" id="SSF52768">
    <property type="entry name" value="Arginase/deacetylase"/>
    <property type="match status" value="1"/>
</dbReference>
<protein>
    <recommendedName>
        <fullName evidence="3">histone deacetylase</fullName>
        <ecNumber evidence="3">3.5.1.98</ecNumber>
    </recommendedName>
</protein>
<dbReference type="GO" id="GO:0005634">
    <property type="term" value="C:nucleus"/>
    <property type="evidence" value="ECO:0007669"/>
    <property type="project" value="UniProtKB-SubCell"/>
</dbReference>
<keyword evidence="4" id="KW-0678">Repressor</keyword>
<dbReference type="AlphaFoldDB" id="A0A8K0KMG6"/>
<gene>
    <name evidence="11" type="ORF">J437_LFUL017465</name>
</gene>
<dbReference type="GO" id="GO:0141221">
    <property type="term" value="F:histone deacetylase activity, hydrolytic mechanism"/>
    <property type="evidence" value="ECO:0007669"/>
    <property type="project" value="UniProtKB-EC"/>
</dbReference>
<dbReference type="InterPro" id="IPR037138">
    <property type="entry name" value="His_deacetylse_dom_sf"/>
</dbReference>
<name>A0A8K0KMG6_LADFU</name>
<reference evidence="11" key="1">
    <citation type="submission" date="2013-04" db="EMBL/GenBank/DDBJ databases">
        <authorList>
            <person name="Qu J."/>
            <person name="Murali S.C."/>
            <person name="Bandaranaike D."/>
            <person name="Bellair M."/>
            <person name="Blankenburg K."/>
            <person name="Chao H."/>
            <person name="Dinh H."/>
            <person name="Doddapaneni H."/>
            <person name="Downs B."/>
            <person name="Dugan-Rocha S."/>
            <person name="Elkadiri S."/>
            <person name="Gnanaolivu R.D."/>
            <person name="Hernandez B."/>
            <person name="Javaid M."/>
            <person name="Jayaseelan J.C."/>
            <person name="Lee S."/>
            <person name="Li M."/>
            <person name="Ming W."/>
            <person name="Munidasa M."/>
            <person name="Muniz J."/>
            <person name="Nguyen L."/>
            <person name="Ongeri F."/>
            <person name="Osuji N."/>
            <person name="Pu L.-L."/>
            <person name="Puazo M."/>
            <person name="Qu C."/>
            <person name="Quiroz J."/>
            <person name="Raj R."/>
            <person name="Weissenberger G."/>
            <person name="Xin Y."/>
            <person name="Zou X."/>
            <person name="Han Y."/>
            <person name="Richards S."/>
            <person name="Worley K."/>
            <person name="Muzny D."/>
            <person name="Gibbs R."/>
        </authorList>
    </citation>
    <scope>NUCLEOTIDE SEQUENCE</scope>
    <source>
        <strain evidence="11">Sampled in the wild</strain>
    </source>
</reference>
<feature type="region of interest" description="Disordered" evidence="10">
    <location>
        <begin position="1"/>
        <end position="37"/>
    </location>
</feature>
<evidence type="ECO:0000256" key="7">
    <source>
        <dbReference type="ARBA" id="ARBA00023015"/>
    </source>
</evidence>
<evidence type="ECO:0000313" key="11">
    <source>
        <dbReference type="EMBL" id="KAG8237535.1"/>
    </source>
</evidence>
<evidence type="ECO:0000256" key="9">
    <source>
        <dbReference type="ARBA" id="ARBA00023242"/>
    </source>
</evidence>
<evidence type="ECO:0000313" key="12">
    <source>
        <dbReference type="Proteomes" id="UP000792457"/>
    </source>
</evidence>
<dbReference type="InterPro" id="IPR023696">
    <property type="entry name" value="Ureohydrolase_dom_sf"/>
</dbReference>
<sequence length="130" mass="13990">MPRPLSRALSSPLVALTGQPQEAVGSSTVKSSGGGSGRGTGIAFDGLMLKHQCICGDNSTHPEHGGRLQSIWARLQETGLAARCDRLRSRKATLEELQSCHSETHALLFGECLRFTSYQFCLTVGIAYKQ</sequence>
<dbReference type="EC" id="3.5.1.98" evidence="3"/>
<evidence type="ECO:0000256" key="1">
    <source>
        <dbReference type="ARBA" id="ARBA00004123"/>
    </source>
</evidence>